<sequence length="345" mass="37861">VIIAGDTADNINGFQNIWTATRMMDSSDVEGVVTFNITPQDLAGNPGGTSTQTTNGSRIIYDNTVPFINDINECNFTEDKDYTLISDTLRLGISGGDLLSGIKNYKFCLGNSRGSNEIIFWTDTDGIVDTLVGEITFNQSLTQNVPYFASAFAIDRAGNVSDTIFGDGFIVDTTAPSTGIIYNDGFDNDNETDWTIDSTRLDVRWDSFDDNPSNLSTNPIPLLIGSYELSILDEPDTVKVLDWFTVDTLADSATITGIALQKNMKYFVAVRAVDMAGNKSDSVRTDEIRFDNQPAKIETVTPSLNTYLNVLSSDETIDFKFNKDVTYFTFSISNIGANTLPYDTS</sequence>
<evidence type="ECO:0000313" key="1">
    <source>
        <dbReference type="EMBL" id="SVC70469.1"/>
    </source>
</evidence>
<dbReference type="AlphaFoldDB" id="A0A382PAR3"/>
<reference evidence="1" key="1">
    <citation type="submission" date="2018-05" db="EMBL/GenBank/DDBJ databases">
        <authorList>
            <person name="Lanie J.A."/>
            <person name="Ng W.-L."/>
            <person name="Kazmierczak K.M."/>
            <person name="Andrzejewski T.M."/>
            <person name="Davidsen T.M."/>
            <person name="Wayne K.J."/>
            <person name="Tettelin H."/>
            <person name="Glass J.I."/>
            <person name="Rusch D."/>
            <person name="Podicherti R."/>
            <person name="Tsui H.-C.T."/>
            <person name="Winkler M.E."/>
        </authorList>
    </citation>
    <scope>NUCLEOTIDE SEQUENCE</scope>
</reference>
<dbReference type="InterPro" id="IPR013783">
    <property type="entry name" value="Ig-like_fold"/>
</dbReference>
<dbReference type="Gene3D" id="2.60.40.10">
    <property type="entry name" value="Immunoglobulins"/>
    <property type="match status" value="1"/>
</dbReference>
<protein>
    <recommendedName>
        <fullName evidence="2">Fibronectin type-III domain-containing protein</fullName>
    </recommendedName>
</protein>
<dbReference type="EMBL" id="UINC01106072">
    <property type="protein sequence ID" value="SVC70469.1"/>
    <property type="molecule type" value="Genomic_DNA"/>
</dbReference>
<gene>
    <name evidence="1" type="ORF">METZ01_LOCUS323323</name>
</gene>
<accession>A0A382PAR3</accession>
<feature type="non-terminal residue" evidence="1">
    <location>
        <position position="1"/>
    </location>
</feature>
<proteinExistence type="predicted"/>
<organism evidence="1">
    <name type="scientific">marine metagenome</name>
    <dbReference type="NCBI Taxonomy" id="408172"/>
    <lineage>
        <taxon>unclassified sequences</taxon>
        <taxon>metagenomes</taxon>
        <taxon>ecological metagenomes</taxon>
    </lineage>
</organism>
<feature type="non-terminal residue" evidence="1">
    <location>
        <position position="345"/>
    </location>
</feature>
<name>A0A382PAR3_9ZZZZ</name>
<evidence type="ECO:0008006" key="2">
    <source>
        <dbReference type="Google" id="ProtNLM"/>
    </source>
</evidence>